<accession>A0A1A9F264</accession>
<dbReference type="Pfam" id="PF12850">
    <property type="entry name" value="Metallophos_2"/>
    <property type="match status" value="1"/>
</dbReference>
<evidence type="ECO:0000256" key="1">
    <source>
        <dbReference type="ARBA" id="ARBA00008950"/>
    </source>
</evidence>
<gene>
    <name evidence="3" type="ORF">A8C75_18570</name>
</gene>
<dbReference type="EMBL" id="CP015839">
    <property type="protein sequence ID" value="ANG64277.1"/>
    <property type="molecule type" value="Genomic_DNA"/>
</dbReference>
<reference evidence="4" key="1">
    <citation type="submission" date="2016-05" db="EMBL/GenBank/DDBJ databases">
        <authorList>
            <person name="Baek K."/>
            <person name="Yang S.-J."/>
        </authorList>
    </citation>
    <scope>NUCLEOTIDE SEQUENCE [LARGE SCALE GENOMIC DNA]</scope>
    <source>
        <strain evidence="4">ST58-10</strain>
    </source>
</reference>
<dbReference type="KEGG" id="mars:A8C75_18570"/>
<name>A0A1A9F264_9GAMM</name>
<dbReference type="CDD" id="cd00838">
    <property type="entry name" value="MPP_superfamily"/>
    <property type="match status" value="1"/>
</dbReference>
<comment type="similarity">
    <text evidence="1">Belongs to the metallophosphoesterase superfamily. YfcE family.</text>
</comment>
<evidence type="ECO:0000259" key="2">
    <source>
        <dbReference type="Pfam" id="PF12850"/>
    </source>
</evidence>
<evidence type="ECO:0000313" key="4">
    <source>
        <dbReference type="Proteomes" id="UP000078070"/>
    </source>
</evidence>
<proteinExistence type="inferred from homology"/>
<dbReference type="InterPro" id="IPR029052">
    <property type="entry name" value="Metallo-depent_PP-like"/>
</dbReference>
<dbReference type="RefSeq" id="WP_067385748.1">
    <property type="nucleotide sequence ID" value="NZ_CP015839.1"/>
</dbReference>
<dbReference type="AlphaFoldDB" id="A0A1A9F264"/>
<protein>
    <submittedName>
        <fullName evidence="3">Diadenosine tetraphosphatase</fullName>
    </submittedName>
</protein>
<evidence type="ECO:0000313" key="3">
    <source>
        <dbReference type="EMBL" id="ANG64277.1"/>
    </source>
</evidence>
<dbReference type="Gene3D" id="3.60.21.10">
    <property type="match status" value="1"/>
</dbReference>
<dbReference type="Proteomes" id="UP000078070">
    <property type="component" value="Chromosome"/>
</dbReference>
<feature type="domain" description="Calcineurin-like phosphoesterase" evidence="2">
    <location>
        <begin position="29"/>
        <end position="206"/>
    </location>
</feature>
<dbReference type="SUPFAM" id="SSF56300">
    <property type="entry name" value="Metallo-dependent phosphatases"/>
    <property type="match status" value="1"/>
</dbReference>
<reference evidence="3 4" key="2">
    <citation type="journal article" date="2018" name="Int. J. Syst. Evol. Microbiol.">
        <title>Marinobacterium aestuarii sp. nov., a benzene-degrading marine bacterium isolated from estuary sediment.</title>
        <authorList>
            <person name="Bae S.S."/>
            <person name="Jung J."/>
            <person name="Chung D."/>
            <person name="Baek K."/>
        </authorList>
    </citation>
    <scope>NUCLEOTIDE SEQUENCE [LARGE SCALE GENOMIC DNA]</scope>
    <source>
        <strain evidence="3 4">ST58-10</strain>
    </source>
</reference>
<organism evidence="3 4">
    <name type="scientific">Marinobacterium aestuarii</name>
    <dbReference type="NCBI Taxonomy" id="1821621"/>
    <lineage>
        <taxon>Bacteria</taxon>
        <taxon>Pseudomonadati</taxon>
        <taxon>Pseudomonadota</taxon>
        <taxon>Gammaproteobacteria</taxon>
        <taxon>Oceanospirillales</taxon>
        <taxon>Oceanospirillaceae</taxon>
        <taxon>Marinobacterium</taxon>
    </lineage>
</organism>
<dbReference type="OrthoDB" id="9813918at2"/>
<dbReference type="STRING" id="1821621.A8C75_18570"/>
<dbReference type="InterPro" id="IPR024654">
    <property type="entry name" value="Calcineurin-like_PHP_lpxH"/>
</dbReference>
<sequence>MSAQTDVKDLGVLTGPVMIFGGPYSNLQATRALLQTANRLGLSASQLICTGDAVAYCADTEATVRLLRDAGVHWIQGNCEASLGNRIDDCGCGFEEGSSCAILSDSWYSYADRTISDDSRAWLRTLPAQLRFSLNGRRIQVVHGAADQINRFVFESTPQDEKQRQLDLAQADVLIGGHCGLPFGQAWGSGAWLNAGVIGMPANDGTRNGWYMLLIPDAERLKVSWHRLNYAATEAVDAMRFAGLPTGYQDALLSGLWPNIDILPAAEQSQRGQPLQLAPLLI</sequence>
<keyword evidence="4" id="KW-1185">Reference proteome</keyword>